<organism evidence="4 5">
    <name type="scientific">Flavivirga amylovorans</name>
    <dbReference type="NCBI Taxonomy" id="870486"/>
    <lineage>
        <taxon>Bacteria</taxon>
        <taxon>Pseudomonadati</taxon>
        <taxon>Bacteroidota</taxon>
        <taxon>Flavobacteriia</taxon>
        <taxon>Flavobacteriales</taxon>
        <taxon>Flavobacteriaceae</taxon>
        <taxon>Flavivirga</taxon>
    </lineage>
</organism>
<dbReference type="CDD" id="cd01448">
    <property type="entry name" value="TST_Repeat_1"/>
    <property type="match status" value="1"/>
</dbReference>
<feature type="domain" description="Rhodanese" evidence="3">
    <location>
        <begin position="56"/>
        <end position="164"/>
    </location>
</feature>
<sequence length="321" mass="37277">MIWKNKIAILLICFVSCKKDSKTQLKDMSKERLNSNTGYYSTKHLIECEELMMLQTASNIKIIDFRKPKVFLKEHIVNAINIWRTDIEDNSLSYKGIMASRSKIEALFSRLGIKQEDELIIYDDSGACDSSRLWWLLKNYGFHNVKILNGGFTEWKRKKGGLTSNFIKYDASNFKFPFKKNMSLYASLEDIKSLIIDENTILLDTRNEDEFSGKRQKKGSSRSGHIPNSTLLDWAHAVDFNTTKKFKSYKDLLDLYQLKGITKEKEIYVYCHSGVRSAHTAFVLTELLGYKNVKNYDGSWIEWSFNKDLPVQQDTITTIFK</sequence>
<dbReference type="SUPFAM" id="SSF52821">
    <property type="entry name" value="Rhodanese/Cell cycle control phosphatase"/>
    <property type="match status" value="2"/>
</dbReference>
<dbReference type="SMART" id="SM00450">
    <property type="entry name" value="RHOD"/>
    <property type="match status" value="2"/>
</dbReference>
<name>A0ABT8X1D2_9FLAO</name>
<gene>
    <name evidence="4" type="ORF">Q4Q39_10020</name>
</gene>
<comment type="caution">
    <text evidence="4">The sequence shown here is derived from an EMBL/GenBank/DDBJ whole genome shotgun (WGS) entry which is preliminary data.</text>
</comment>
<dbReference type="InterPro" id="IPR001763">
    <property type="entry name" value="Rhodanese-like_dom"/>
</dbReference>
<evidence type="ECO:0000259" key="3">
    <source>
        <dbReference type="PROSITE" id="PS50206"/>
    </source>
</evidence>
<feature type="domain" description="Rhodanese" evidence="3">
    <location>
        <begin position="196"/>
        <end position="312"/>
    </location>
</feature>
<dbReference type="EMBL" id="JAUOEM010000003">
    <property type="protein sequence ID" value="MDO5987734.1"/>
    <property type="molecule type" value="Genomic_DNA"/>
</dbReference>
<dbReference type="InterPro" id="IPR036873">
    <property type="entry name" value="Rhodanese-like_dom_sf"/>
</dbReference>
<dbReference type="Proteomes" id="UP001176891">
    <property type="component" value="Unassembled WGS sequence"/>
</dbReference>
<dbReference type="PANTHER" id="PTHR43855:SF1">
    <property type="entry name" value="THIOSULFATE SULFURTRANSFERASE"/>
    <property type="match status" value="1"/>
</dbReference>
<reference evidence="4" key="1">
    <citation type="submission" date="2023-07" db="EMBL/GenBank/DDBJ databases">
        <title>Two novel species in the genus Flavivirga.</title>
        <authorList>
            <person name="Kwon K."/>
        </authorList>
    </citation>
    <scope>NUCLEOTIDE SEQUENCE</scope>
    <source>
        <strain evidence="4">KACC 14157</strain>
    </source>
</reference>
<dbReference type="PROSITE" id="PS50206">
    <property type="entry name" value="RHODANESE_3"/>
    <property type="match status" value="2"/>
</dbReference>
<proteinExistence type="predicted"/>
<keyword evidence="2 4" id="KW-0808">Transferase</keyword>
<evidence type="ECO:0000313" key="5">
    <source>
        <dbReference type="Proteomes" id="UP001176891"/>
    </source>
</evidence>
<dbReference type="PROSITE" id="PS00683">
    <property type="entry name" value="RHODANESE_2"/>
    <property type="match status" value="1"/>
</dbReference>
<keyword evidence="1" id="KW-0677">Repeat</keyword>
<protein>
    <recommendedName>
        <fullName evidence="2">Sulfurtransferase</fullName>
    </recommendedName>
</protein>
<evidence type="ECO:0000256" key="1">
    <source>
        <dbReference type="ARBA" id="ARBA00022737"/>
    </source>
</evidence>
<dbReference type="Gene3D" id="3.40.250.10">
    <property type="entry name" value="Rhodanese-like domain"/>
    <property type="match status" value="2"/>
</dbReference>
<dbReference type="InterPro" id="IPR001307">
    <property type="entry name" value="Thiosulphate_STrfase_CS"/>
</dbReference>
<evidence type="ECO:0000256" key="2">
    <source>
        <dbReference type="RuleBase" id="RU000507"/>
    </source>
</evidence>
<dbReference type="RefSeq" id="WP_303282303.1">
    <property type="nucleotide sequence ID" value="NZ_BAABCZ010000011.1"/>
</dbReference>
<dbReference type="PANTHER" id="PTHR43855">
    <property type="entry name" value="THIOSULFATE SULFURTRANSFERASE"/>
    <property type="match status" value="1"/>
</dbReference>
<accession>A0ABT8X1D2</accession>
<evidence type="ECO:0000313" key="4">
    <source>
        <dbReference type="EMBL" id="MDO5987734.1"/>
    </source>
</evidence>
<dbReference type="CDD" id="cd01449">
    <property type="entry name" value="TST_Repeat_2"/>
    <property type="match status" value="1"/>
</dbReference>
<dbReference type="Pfam" id="PF00581">
    <property type="entry name" value="Rhodanese"/>
    <property type="match status" value="2"/>
</dbReference>
<dbReference type="GO" id="GO:0016740">
    <property type="term" value="F:transferase activity"/>
    <property type="evidence" value="ECO:0007669"/>
    <property type="project" value="UniProtKB-KW"/>
</dbReference>
<keyword evidence="5" id="KW-1185">Reference proteome</keyword>
<dbReference type="InterPro" id="IPR051126">
    <property type="entry name" value="Thiosulfate_sulfurtransferase"/>
</dbReference>